<gene>
    <name evidence="2" type="ORF">A8C56_23660</name>
</gene>
<evidence type="ECO:0000259" key="1">
    <source>
        <dbReference type="Pfam" id="PF19763"/>
    </source>
</evidence>
<keyword evidence="3" id="KW-1185">Reference proteome</keyword>
<dbReference type="OrthoDB" id="262615at2"/>
<organism evidence="2 3">
    <name type="scientific">Niabella ginsenosidivorans</name>
    <dbReference type="NCBI Taxonomy" id="1176587"/>
    <lineage>
        <taxon>Bacteria</taxon>
        <taxon>Pseudomonadati</taxon>
        <taxon>Bacteroidota</taxon>
        <taxon>Chitinophagia</taxon>
        <taxon>Chitinophagales</taxon>
        <taxon>Chitinophagaceae</taxon>
        <taxon>Niabella</taxon>
    </lineage>
</organism>
<dbReference type="KEGG" id="nia:A8C56_23660"/>
<dbReference type="Gene3D" id="2.60.120.200">
    <property type="match status" value="1"/>
</dbReference>
<dbReference type="Pfam" id="PF19763">
    <property type="entry name" value="DUF6250"/>
    <property type="match status" value="1"/>
</dbReference>
<dbReference type="STRING" id="1176587.A8C56_23660"/>
<accession>A0A1A9IA07</accession>
<sequence length="225" mass="25872">MYQLLIIGIGMLLLMGNQSDRLFTEHFDYPDGEPPGSFWSEGNAVTIRNGRLRIDADTAVPRASSVWLDKEIIGDVSIEFDVYLLSSADDANNINVFFMYSDPSGKPLRQTAATRQDGLYRKYHQLNGFIVTNVTNGDTSAIRYRFRKNPGFKLMAEARQYRNIRGKKVHIKLIRKGNHFEYWEDRNKVLDLVSSEPGESYNKGLFGFRTWHTALEIDDLLIKRI</sequence>
<protein>
    <recommendedName>
        <fullName evidence="1">DUF6250 domain-containing protein</fullName>
    </recommendedName>
</protein>
<dbReference type="Proteomes" id="UP000077667">
    <property type="component" value="Chromosome"/>
</dbReference>
<dbReference type="AlphaFoldDB" id="A0A1A9IA07"/>
<feature type="domain" description="DUF6250" evidence="1">
    <location>
        <begin position="61"/>
        <end position="220"/>
    </location>
</feature>
<dbReference type="RefSeq" id="WP_067761261.1">
    <property type="nucleotide sequence ID" value="NZ_CP015772.1"/>
</dbReference>
<name>A0A1A9IA07_9BACT</name>
<reference evidence="2 3" key="1">
    <citation type="submission" date="2016-05" db="EMBL/GenBank/DDBJ databases">
        <title>Niabella ginsenosidivorans BS26 whole genome sequencing.</title>
        <authorList>
            <person name="Im W.T."/>
            <person name="Siddiqi M.Z."/>
        </authorList>
    </citation>
    <scope>NUCLEOTIDE SEQUENCE [LARGE SCALE GENOMIC DNA]</scope>
    <source>
        <strain evidence="2 3">BS26</strain>
    </source>
</reference>
<proteinExistence type="predicted"/>
<dbReference type="InterPro" id="IPR046217">
    <property type="entry name" value="DUF6250"/>
</dbReference>
<dbReference type="EMBL" id="CP015772">
    <property type="protein sequence ID" value="ANH83570.1"/>
    <property type="molecule type" value="Genomic_DNA"/>
</dbReference>
<evidence type="ECO:0000313" key="3">
    <source>
        <dbReference type="Proteomes" id="UP000077667"/>
    </source>
</evidence>
<evidence type="ECO:0000313" key="2">
    <source>
        <dbReference type="EMBL" id="ANH83570.1"/>
    </source>
</evidence>